<dbReference type="Gene3D" id="2.20.230.10">
    <property type="entry name" value="Resuscitation-promoting factor rpfb"/>
    <property type="match status" value="1"/>
</dbReference>
<evidence type="ECO:0000256" key="2">
    <source>
        <dbReference type="SAM" id="MobiDB-lite"/>
    </source>
</evidence>
<dbReference type="InterPro" id="IPR007391">
    <property type="entry name" value="Vancomycin_resist_VanW"/>
</dbReference>
<name>A0AAW5F480_CLOSY</name>
<keyword evidence="3" id="KW-0812">Transmembrane</keyword>
<sequence length="592" mass="62929">MSDYSNGSSRRRTSNTSSSRRAGSGGSRRNTRQGARVSGASAGHSSLNNRGKGHNKRRKKNDYDITQILMYGIGAIIVILCIALAVRGCRKASTTGESAESSSVSESSSAAENQITVDGVDITGMTQDEAREAILKQYNWNMKVKYQDKEASVNNILVEKVNNILEEIYAGDMQEAKAYETDQNLMEAAKAEAALIAGNWNMVAKNGGISGYDKETGKFTFSEGTNGLVIDQDKLAADMVEAVHNKDYDAVIEASVKEVSPELTAAQLKEKYKTIATYTTKTTSNSNRNENIRLACVALNGTIINPGQEFSFNETTGARTEAKGYKPATAYLNGEVVQEPGGGVCQVSSTLYNAVIFAGLKSTERHAHSYEPSYVTPGEDAAVSFGGPDFKFVNNSNYPVAIKTNFVNQELTISIYGVQIVKDGQKVRMASEKTSTIDPPVPVYEEDQTLQLTEEKVVKEAVPGSRWTTYLVIYEDGKEISREFFHNSSYRGKAAIIKRNTSGVVITTVDPSASIAETVPVSEGETIPGQSDTQGPAGPGGESSEAPSPGTVSPGGPTPGDGSGSSPGQEAGGSPVVPTNPVVDVPAGPGSN</sequence>
<feature type="transmembrane region" description="Helical" evidence="3">
    <location>
        <begin position="68"/>
        <end position="86"/>
    </location>
</feature>
<reference evidence="5" key="1">
    <citation type="journal article" date="2022" name="Cell Host Microbe">
        <title>Colonization of the live biotherapeutic product VE303 and modulation of the microbiota and metabolites in healthy volunteers.</title>
        <authorList>
            <person name="Dsouza M."/>
            <person name="Menon R."/>
            <person name="Crossette E."/>
            <person name="Bhattarai S.K."/>
            <person name="Schneider J."/>
            <person name="Kim Y.G."/>
            <person name="Reddy S."/>
            <person name="Caballero S."/>
            <person name="Felix C."/>
            <person name="Cornacchione L."/>
            <person name="Hendrickson J."/>
            <person name="Watson A.R."/>
            <person name="Minot S.S."/>
            <person name="Greenfield N."/>
            <person name="Schopf L."/>
            <person name="Szabady R."/>
            <person name="Patarroyo J."/>
            <person name="Smith W."/>
            <person name="Harrison P."/>
            <person name="Kuijper E.J."/>
            <person name="Kelly C.P."/>
            <person name="Olle B."/>
            <person name="Bobilev D."/>
            <person name="Silber J.L."/>
            <person name="Bucci V."/>
            <person name="Roberts B."/>
            <person name="Faith J."/>
            <person name="Norman J.M."/>
        </authorList>
    </citation>
    <scope>NUCLEOTIDE SEQUENCE</scope>
    <source>
        <strain evidence="5">VE303-04</strain>
    </source>
</reference>
<keyword evidence="3" id="KW-1133">Transmembrane helix</keyword>
<dbReference type="Pfam" id="PF04294">
    <property type="entry name" value="VanW"/>
    <property type="match status" value="1"/>
</dbReference>
<dbReference type="Pfam" id="PF07501">
    <property type="entry name" value="G5"/>
    <property type="match status" value="1"/>
</dbReference>
<accession>A0AAW5F480</accession>
<feature type="domain" description="G5" evidence="4">
    <location>
        <begin position="424"/>
        <end position="503"/>
    </location>
</feature>
<dbReference type="InterPro" id="IPR011098">
    <property type="entry name" value="G5_dom"/>
</dbReference>
<dbReference type="Proteomes" id="UP001203136">
    <property type="component" value="Unassembled WGS sequence"/>
</dbReference>
<dbReference type="SMART" id="SM01208">
    <property type="entry name" value="G5"/>
    <property type="match status" value="1"/>
</dbReference>
<dbReference type="PANTHER" id="PTHR35788">
    <property type="entry name" value="EXPORTED PROTEIN-RELATED"/>
    <property type="match status" value="1"/>
</dbReference>
<dbReference type="InterPro" id="IPR052913">
    <property type="entry name" value="Glycopeptide_resist_protein"/>
</dbReference>
<proteinExistence type="predicted"/>
<dbReference type="RefSeq" id="WP_024738149.1">
    <property type="nucleotide sequence ID" value="NZ_JAINVB010000001.1"/>
</dbReference>
<organism evidence="5 6">
    <name type="scientific">Clostridium symbiosum</name>
    <name type="common">Bacteroides symbiosus</name>
    <dbReference type="NCBI Taxonomy" id="1512"/>
    <lineage>
        <taxon>Bacteria</taxon>
        <taxon>Bacillati</taxon>
        <taxon>Bacillota</taxon>
        <taxon>Clostridia</taxon>
        <taxon>Lachnospirales</taxon>
        <taxon>Lachnospiraceae</taxon>
        <taxon>Otoolea</taxon>
    </lineage>
</organism>
<feature type="compositionally biased region" description="Low complexity" evidence="2">
    <location>
        <begin position="1"/>
        <end position="22"/>
    </location>
</feature>
<keyword evidence="1" id="KW-0732">Signal</keyword>
<comment type="caution">
    <text evidence="5">The sequence shown here is derived from an EMBL/GenBank/DDBJ whole genome shotgun (WGS) entry which is preliminary data.</text>
</comment>
<evidence type="ECO:0000256" key="1">
    <source>
        <dbReference type="ARBA" id="ARBA00022729"/>
    </source>
</evidence>
<feature type="compositionally biased region" description="Low complexity" evidence="2">
    <location>
        <begin position="575"/>
        <end position="586"/>
    </location>
</feature>
<dbReference type="AlphaFoldDB" id="A0AAW5F480"/>
<evidence type="ECO:0000256" key="3">
    <source>
        <dbReference type="SAM" id="Phobius"/>
    </source>
</evidence>
<evidence type="ECO:0000259" key="4">
    <source>
        <dbReference type="PROSITE" id="PS51109"/>
    </source>
</evidence>
<feature type="region of interest" description="Disordered" evidence="2">
    <location>
        <begin position="1"/>
        <end position="59"/>
    </location>
</feature>
<evidence type="ECO:0000313" key="5">
    <source>
        <dbReference type="EMBL" id="MCK0085857.1"/>
    </source>
</evidence>
<protein>
    <submittedName>
        <fullName evidence="5">VanW family protein</fullName>
    </submittedName>
</protein>
<dbReference type="PANTHER" id="PTHR35788:SF1">
    <property type="entry name" value="EXPORTED PROTEIN"/>
    <property type="match status" value="1"/>
</dbReference>
<dbReference type="PROSITE" id="PS51109">
    <property type="entry name" value="G5"/>
    <property type="match status" value="1"/>
</dbReference>
<feature type="region of interest" description="Disordered" evidence="2">
    <location>
        <begin position="519"/>
        <end position="592"/>
    </location>
</feature>
<evidence type="ECO:0000313" key="6">
    <source>
        <dbReference type="Proteomes" id="UP001203136"/>
    </source>
</evidence>
<keyword evidence="3" id="KW-0472">Membrane</keyword>
<gene>
    <name evidence="5" type="ORF">K5I21_08265</name>
</gene>
<dbReference type="EMBL" id="JAINVB010000001">
    <property type="protein sequence ID" value="MCK0085857.1"/>
    <property type="molecule type" value="Genomic_DNA"/>
</dbReference>